<dbReference type="CDD" id="cd00322">
    <property type="entry name" value="FNR_like"/>
    <property type="match status" value="1"/>
</dbReference>
<dbReference type="PANTHER" id="PTHR47354:SF8">
    <property type="entry name" value="1,2-PHENYLACETYL-COA EPOXIDASE, SUBUNIT E"/>
    <property type="match status" value="1"/>
</dbReference>
<organism evidence="10 11">
    <name type="scientific">Candidatus Electronema aureum</name>
    <dbReference type="NCBI Taxonomy" id="2005002"/>
    <lineage>
        <taxon>Bacteria</taxon>
        <taxon>Pseudomonadati</taxon>
        <taxon>Thermodesulfobacteriota</taxon>
        <taxon>Desulfobulbia</taxon>
        <taxon>Desulfobulbales</taxon>
        <taxon>Desulfobulbaceae</taxon>
        <taxon>Candidatus Electronema</taxon>
    </lineage>
</organism>
<dbReference type="InterPro" id="IPR050415">
    <property type="entry name" value="MRET"/>
</dbReference>
<comment type="cofactor">
    <cofactor evidence="1">
        <name>FAD</name>
        <dbReference type="ChEBI" id="CHEBI:57692"/>
    </cofactor>
</comment>
<dbReference type="GO" id="GO:0016491">
    <property type="term" value="F:oxidoreductase activity"/>
    <property type="evidence" value="ECO:0007669"/>
    <property type="project" value="UniProtKB-KW"/>
</dbReference>
<feature type="domain" description="FAD-binding FR-type" evidence="9">
    <location>
        <begin position="1"/>
        <end position="97"/>
    </location>
</feature>
<evidence type="ECO:0000256" key="2">
    <source>
        <dbReference type="ARBA" id="ARBA00022630"/>
    </source>
</evidence>
<evidence type="ECO:0000256" key="8">
    <source>
        <dbReference type="ARBA" id="ARBA00023014"/>
    </source>
</evidence>
<dbReference type="Gene3D" id="3.40.50.80">
    <property type="entry name" value="Nucleotide-binding domain of ferredoxin-NADP reductase (FNR) module"/>
    <property type="match status" value="1"/>
</dbReference>
<dbReference type="GO" id="GO:0046872">
    <property type="term" value="F:metal ion binding"/>
    <property type="evidence" value="ECO:0007669"/>
    <property type="project" value="UniProtKB-KW"/>
</dbReference>
<evidence type="ECO:0000313" key="10">
    <source>
        <dbReference type="EMBL" id="TAA75238.1"/>
    </source>
</evidence>
<evidence type="ECO:0000313" key="11">
    <source>
        <dbReference type="Proteomes" id="UP000316238"/>
    </source>
</evidence>
<dbReference type="GO" id="GO:0050660">
    <property type="term" value="F:flavin adenine dinucleotide binding"/>
    <property type="evidence" value="ECO:0007669"/>
    <property type="project" value="TreeGrafter"/>
</dbReference>
<keyword evidence="11" id="KW-1185">Reference proteome</keyword>
<keyword evidence="4" id="KW-0479">Metal-binding</keyword>
<dbReference type="PROSITE" id="PS51384">
    <property type="entry name" value="FAD_FR"/>
    <property type="match status" value="1"/>
</dbReference>
<keyword evidence="2" id="KW-0285">Flavoprotein</keyword>
<dbReference type="Gene3D" id="2.40.30.10">
    <property type="entry name" value="Translation factors"/>
    <property type="match status" value="1"/>
</dbReference>
<dbReference type="SUPFAM" id="SSF63380">
    <property type="entry name" value="Riboflavin synthase domain-like"/>
    <property type="match status" value="1"/>
</dbReference>
<evidence type="ECO:0000256" key="7">
    <source>
        <dbReference type="ARBA" id="ARBA00023004"/>
    </source>
</evidence>
<dbReference type="SUPFAM" id="SSF52343">
    <property type="entry name" value="Ferredoxin reductase-like, C-terminal NADP-linked domain"/>
    <property type="match status" value="1"/>
</dbReference>
<dbReference type="GO" id="GO:0051537">
    <property type="term" value="F:2 iron, 2 sulfur cluster binding"/>
    <property type="evidence" value="ECO:0007669"/>
    <property type="project" value="UniProtKB-KW"/>
</dbReference>
<sequence length="229" mass="25224">MALQLNFIERITRTPKANSYRFSRPIDFSFQAGQYMLLWPEASGSLVHPLSFSDGPQEDFLEFTKRMTGSAYCQSLESLRPGDQITAKGPLGSFSAEGIAGQIVCIAGGIGITPIRSILAELAHQHDRRAITLIYGNADEEDIAFEQELAALNLLNFQIVHVLQKPISRLQAHAGFINAEIIRAEVQQLESSTFLISGPPVMVKAVESQLATLGISQEQIRTDRFLGYS</sequence>
<reference evidence="10" key="1">
    <citation type="submission" date="2017-07" db="EMBL/GenBank/DDBJ databases">
        <title>The cable genome - Insights into the physiology and evolution of filamentous bacteria capable of sulfide oxidation via long distance electron transfer.</title>
        <authorList>
            <person name="Thorup C."/>
            <person name="Bjerg J.T."/>
            <person name="Schreiber L."/>
            <person name="Nielsen L.P."/>
            <person name="Kjeldsen K.U."/>
            <person name="Boesen T."/>
            <person name="Boggild A."/>
            <person name="Meysman F."/>
            <person name="Geelhoed J."/>
            <person name="Schramm A."/>
        </authorList>
    </citation>
    <scope>NUCLEOTIDE SEQUENCE [LARGE SCALE GENOMIC DNA]</scope>
    <source>
        <strain evidence="10">GS</strain>
    </source>
</reference>
<dbReference type="InterPro" id="IPR001433">
    <property type="entry name" value="OxRdtase_FAD/NAD-bd"/>
</dbReference>
<protein>
    <submittedName>
        <fullName evidence="10">NAD(P)H-flavin reductase</fullName>
    </submittedName>
</protein>
<evidence type="ECO:0000259" key="9">
    <source>
        <dbReference type="PROSITE" id="PS51384"/>
    </source>
</evidence>
<dbReference type="AlphaFoldDB" id="A0A521G2K5"/>
<accession>A0A521G2K5</accession>
<dbReference type="InterPro" id="IPR017938">
    <property type="entry name" value="Riboflavin_synthase-like_b-brl"/>
</dbReference>
<evidence type="ECO:0000256" key="3">
    <source>
        <dbReference type="ARBA" id="ARBA00022714"/>
    </source>
</evidence>
<keyword evidence="3" id="KW-0001">2Fe-2S</keyword>
<dbReference type="EMBL" id="NQJD01000009">
    <property type="protein sequence ID" value="TAA75238.1"/>
    <property type="molecule type" value="Genomic_DNA"/>
</dbReference>
<keyword evidence="5" id="KW-0274">FAD</keyword>
<dbReference type="Pfam" id="PF00175">
    <property type="entry name" value="NAD_binding_1"/>
    <property type="match status" value="1"/>
</dbReference>
<keyword evidence="8" id="KW-0411">Iron-sulfur</keyword>
<dbReference type="InterPro" id="IPR017927">
    <property type="entry name" value="FAD-bd_FR_type"/>
</dbReference>
<dbReference type="Proteomes" id="UP000316238">
    <property type="component" value="Unassembled WGS sequence"/>
</dbReference>
<dbReference type="PANTHER" id="PTHR47354">
    <property type="entry name" value="NADH OXIDOREDUCTASE HCR"/>
    <property type="match status" value="1"/>
</dbReference>
<proteinExistence type="predicted"/>
<gene>
    <name evidence="10" type="ORF">CDV28_10951</name>
</gene>
<evidence type="ECO:0000256" key="4">
    <source>
        <dbReference type="ARBA" id="ARBA00022723"/>
    </source>
</evidence>
<dbReference type="PRINTS" id="PR00410">
    <property type="entry name" value="PHEHYDRXLASE"/>
</dbReference>
<evidence type="ECO:0000256" key="6">
    <source>
        <dbReference type="ARBA" id="ARBA00023002"/>
    </source>
</evidence>
<comment type="caution">
    <text evidence="10">The sequence shown here is derived from an EMBL/GenBank/DDBJ whole genome shotgun (WGS) entry which is preliminary data.</text>
</comment>
<evidence type="ECO:0000256" key="5">
    <source>
        <dbReference type="ARBA" id="ARBA00022827"/>
    </source>
</evidence>
<name>A0A521G2K5_9BACT</name>
<keyword evidence="6" id="KW-0560">Oxidoreductase</keyword>
<keyword evidence="7" id="KW-0408">Iron</keyword>
<dbReference type="InterPro" id="IPR039261">
    <property type="entry name" value="FNR_nucleotide-bd"/>
</dbReference>
<evidence type="ECO:0000256" key="1">
    <source>
        <dbReference type="ARBA" id="ARBA00001974"/>
    </source>
</evidence>